<dbReference type="InterPro" id="IPR022124">
    <property type="entry name" value="DUF3659"/>
</dbReference>
<feature type="active site" evidence="2 3">
    <location>
        <position position="388"/>
    </location>
</feature>
<comment type="similarity">
    <text evidence="1">Belongs to the peptidase C2 family.</text>
</comment>
<feature type="domain" description="Calpain catalytic" evidence="6">
    <location>
        <begin position="157"/>
        <end position="450"/>
    </location>
</feature>
<feature type="compositionally biased region" description="Polar residues" evidence="5">
    <location>
        <begin position="594"/>
        <end position="612"/>
    </location>
</feature>
<dbReference type="InterPro" id="IPR022684">
    <property type="entry name" value="Calpain_cysteine_protease"/>
</dbReference>
<evidence type="ECO:0000256" key="5">
    <source>
        <dbReference type="SAM" id="MobiDB-lite"/>
    </source>
</evidence>
<dbReference type="GeneID" id="55994319"/>
<feature type="compositionally biased region" description="Basic and acidic residues" evidence="5">
    <location>
        <begin position="723"/>
        <end position="748"/>
    </location>
</feature>
<evidence type="ECO:0000259" key="6">
    <source>
        <dbReference type="PROSITE" id="PS50203"/>
    </source>
</evidence>
<proteinExistence type="inferred from homology"/>
<dbReference type="CDD" id="cd00044">
    <property type="entry name" value="CysPc"/>
    <property type="match status" value="1"/>
</dbReference>
<dbReference type="PROSITE" id="PS00139">
    <property type="entry name" value="THIOL_PROTEASE_CYS"/>
    <property type="match status" value="1"/>
</dbReference>
<dbReference type="SUPFAM" id="SSF54001">
    <property type="entry name" value="Cysteine proteinases"/>
    <property type="match status" value="1"/>
</dbReference>
<dbReference type="InterPro" id="IPR001300">
    <property type="entry name" value="Peptidase_C2_calpain_cat"/>
</dbReference>
<feature type="region of interest" description="Disordered" evidence="5">
    <location>
        <begin position="589"/>
        <end position="687"/>
    </location>
</feature>
<feature type="region of interest" description="Disordered" evidence="5">
    <location>
        <begin position="126"/>
        <end position="145"/>
    </location>
</feature>
<dbReference type="GO" id="GO:0004198">
    <property type="term" value="F:calcium-dependent cysteine-type endopeptidase activity"/>
    <property type="evidence" value="ECO:0007669"/>
    <property type="project" value="InterPro"/>
</dbReference>
<keyword evidence="3" id="KW-0645">Protease</keyword>
<dbReference type="GO" id="GO:0006508">
    <property type="term" value="P:proteolysis"/>
    <property type="evidence" value="ECO:0007669"/>
    <property type="project" value="UniProtKB-KW"/>
</dbReference>
<evidence type="ECO:0000313" key="7">
    <source>
        <dbReference type="EMBL" id="QKX59686.1"/>
    </source>
</evidence>
<dbReference type="PANTHER" id="PTHR10183:SF425">
    <property type="entry name" value="CALPAIN-5"/>
    <property type="match status" value="1"/>
</dbReference>
<keyword evidence="3" id="KW-0788">Thiol protease</keyword>
<keyword evidence="3" id="KW-0378">Hydrolase</keyword>
<dbReference type="KEGG" id="trg:TRUGW13939_06826"/>
<feature type="compositionally biased region" description="Basic and acidic residues" evidence="5">
    <location>
        <begin position="613"/>
        <end position="652"/>
    </location>
</feature>
<dbReference type="RefSeq" id="XP_035345863.1">
    <property type="nucleotide sequence ID" value="XM_035489970.1"/>
</dbReference>
<feature type="active site" evidence="2 3">
    <location>
        <position position="363"/>
    </location>
</feature>
<protein>
    <recommendedName>
        <fullName evidence="6">Calpain catalytic domain-containing protein</fullName>
    </recommendedName>
</protein>
<dbReference type="PROSITE" id="PS50203">
    <property type="entry name" value="CALPAIN_CAT"/>
    <property type="match status" value="1"/>
</dbReference>
<evidence type="ECO:0000313" key="8">
    <source>
        <dbReference type="Proteomes" id="UP000509510"/>
    </source>
</evidence>
<gene>
    <name evidence="7" type="ORF">TRUGW13939_06826</name>
</gene>
<feature type="region of interest" description="Disordered" evidence="5">
    <location>
        <begin position="1"/>
        <end position="20"/>
    </location>
</feature>
<evidence type="ECO:0000256" key="1">
    <source>
        <dbReference type="ARBA" id="ARBA00007623"/>
    </source>
</evidence>
<organism evidence="7 8">
    <name type="scientific">Talaromyces rugulosus</name>
    <name type="common">Penicillium rugulosum</name>
    <dbReference type="NCBI Taxonomy" id="121627"/>
    <lineage>
        <taxon>Eukaryota</taxon>
        <taxon>Fungi</taxon>
        <taxon>Dikarya</taxon>
        <taxon>Ascomycota</taxon>
        <taxon>Pezizomycotina</taxon>
        <taxon>Eurotiomycetes</taxon>
        <taxon>Eurotiomycetidae</taxon>
        <taxon>Eurotiales</taxon>
        <taxon>Trichocomaceae</taxon>
        <taxon>Talaromyces</taxon>
        <taxon>Talaromyces sect. Islandici</taxon>
    </lineage>
</organism>
<accession>A0A7H8R0W0</accession>
<reference evidence="8" key="1">
    <citation type="submission" date="2020-06" db="EMBL/GenBank/DDBJ databases">
        <title>A chromosome-scale genome assembly of Talaromyces rugulosus W13939.</title>
        <authorList>
            <person name="Wang B."/>
            <person name="Guo L."/>
            <person name="Ye K."/>
            <person name="Wang L."/>
        </authorList>
    </citation>
    <scope>NUCLEOTIDE SEQUENCE [LARGE SCALE GENOMIC DNA]</scope>
    <source>
        <strain evidence="8">W13939</strain>
    </source>
</reference>
<evidence type="ECO:0000256" key="3">
    <source>
        <dbReference type="PROSITE-ProRule" id="PRU00239"/>
    </source>
</evidence>
<feature type="region of interest" description="Disordered" evidence="5">
    <location>
        <begin position="714"/>
        <end position="765"/>
    </location>
</feature>
<dbReference type="Pfam" id="PF12396">
    <property type="entry name" value="DUF3659"/>
    <property type="match status" value="1"/>
</dbReference>
<feature type="non-terminal residue" evidence="7">
    <location>
        <position position="1"/>
    </location>
</feature>
<dbReference type="Gene3D" id="3.90.70.10">
    <property type="entry name" value="Cysteine proteinases"/>
    <property type="match status" value="1"/>
</dbReference>
<dbReference type="AlphaFoldDB" id="A0A7H8R0W0"/>
<feature type="coiled-coil region" evidence="4">
    <location>
        <begin position="62"/>
        <end position="96"/>
    </location>
</feature>
<dbReference type="Proteomes" id="UP000509510">
    <property type="component" value="Chromosome IV"/>
</dbReference>
<sequence length="793" mass="89144">QSRARNMADSQPAIKKDSNKGSQDVITDFWKKFITKSPSPVTSIFPQHLYTNLLHPTRVQGALSARNAAESYEAAAQECKEQVKRIVRECRRTNEKFADPDFDIEHDYKNGLKNCLRGLARSNNKKYNGSESSEQTGYSSSLSDDDSDSYFVGSVHRIDWIFEKPEFTIDGFSNTDILQGASGDCWWLAAVATICNRQDLMEKICVARDSECGVYGFVFYRDGEWHSTVVDDNLYLANADYSSTSNAYDSTGKRAREYRKRNQTGSEALYFAKCSDPNETWLPLMEKAYAKIHGDYDAISGGWAGEGVEDLTGGVTTTIATNRVLNKNRLWGELTGSEGSFVFAASAMGTGWDSTQNGLALGHAYSILRAVEEADEKGEKVRLVLIRNPWGQRDMEGIGEWNGPWSDGSKEWTPYWLQKLQHTFGDDGVFWMAYEDLLSTFMFVHRTRIFDAKWTVVQQWTSVNVPWVTGFLRTKFFVEIKKAGPVVFVLCQLDKRYFSGLEGQYKFALHFILQEKNSKSEDHIVMVRPVHSWEDRSVSAEIELEPGQYEVVPKVLATRDLDQKVVEDVVKDWAEDNPQKLRQVGMNYDFANKKGSNPNDGPPEQGNTSSDTEIGKTQESSQDKGQQKDEQKDDVKDDVKDSAEDQTKKENTVESEPLPLETLDGFRVNKKGQVLNEDGEQIGELTEGEVEKCASKRINAKGDVHDAENQVLGKVKLLPRASTEPKVDKDDGLENRQKEDGLENTQKDDDSESSNTGDGPPPWNAVCVIGLRVHAQDPEVAIKLVKPEVTNEE</sequence>
<evidence type="ECO:0000256" key="4">
    <source>
        <dbReference type="SAM" id="Coils"/>
    </source>
</evidence>
<evidence type="ECO:0000256" key="2">
    <source>
        <dbReference type="PIRSR" id="PIRSR622684-1"/>
    </source>
</evidence>
<keyword evidence="4" id="KW-0175">Coiled coil</keyword>
<dbReference type="SMART" id="SM00230">
    <property type="entry name" value="CysPc"/>
    <property type="match status" value="1"/>
</dbReference>
<dbReference type="Pfam" id="PF00648">
    <property type="entry name" value="Peptidase_C2"/>
    <property type="match status" value="1"/>
</dbReference>
<dbReference type="EMBL" id="CP055901">
    <property type="protein sequence ID" value="QKX59686.1"/>
    <property type="molecule type" value="Genomic_DNA"/>
</dbReference>
<feature type="compositionally biased region" description="Low complexity" evidence="5">
    <location>
        <begin position="129"/>
        <end position="142"/>
    </location>
</feature>
<feature type="active site" evidence="2 3">
    <location>
        <position position="185"/>
    </location>
</feature>
<dbReference type="InterPro" id="IPR038765">
    <property type="entry name" value="Papain-like_cys_pep_sf"/>
</dbReference>
<dbReference type="InterPro" id="IPR000169">
    <property type="entry name" value="Pept_cys_AS"/>
</dbReference>
<keyword evidence="8" id="KW-1185">Reference proteome</keyword>
<dbReference type="OrthoDB" id="424753at2759"/>
<name>A0A7H8R0W0_TALRU</name>
<dbReference type="PANTHER" id="PTHR10183">
    <property type="entry name" value="CALPAIN"/>
    <property type="match status" value="1"/>
</dbReference>